<dbReference type="EMBL" id="JWIY01000002">
    <property type="protein sequence ID" value="KIC77823.1"/>
    <property type="molecule type" value="Genomic_DNA"/>
</dbReference>
<protein>
    <submittedName>
        <fullName evidence="2">Uncharacterized protein</fullName>
    </submittedName>
</protein>
<dbReference type="RefSeq" id="WP_039677464.1">
    <property type="nucleotide sequence ID" value="NZ_JWIY01000002.1"/>
</dbReference>
<feature type="chain" id="PRO_5002151274" evidence="1">
    <location>
        <begin position="30"/>
        <end position="92"/>
    </location>
</feature>
<keyword evidence="1" id="KW-0732">Signal</keyword>
<evidence type="ECO:0000313" key="3">
    <source>
        <dbReference type="Proteomes" id="UP000031339"/>
    </source>
</evidence>
<dbReference type="Proteomes" id="UP000031339">
    <property type="component" value="Unassembled WGS sequence"/>
</dbReference>
<dbReference type="AlphaFoldDB" id="A0A0C1HUP3"/>
<proteinExistence type="predicted"/>
<gene>
    <name evidence="2" type="ORF">RN79_06380</name>
</gene>
<accession>A0A0C1HUP3</accession>
<comment type="caution">
    <text evidence="2">The sequence shown here is derived from an EMBL/GenBank/DDBJ whole genome shotgun (WGS) entry which is preliminary data.</text>
</comment>
<sequence length="92" mass="10582">MVKKVKKNALLITILATLLGLGAKNIVSAANIASVVHTKYEVHLVMGGVTRTSYSWMNLYYHRGFRVSKIKRINRYEGINPAFLYIYHYQTY</sequence>
<feature type="signal peptide" evidence="1">
    <location>
        <begin position="1"/>
        <end position="29"/>
    </location>
</feature>
<evidence type="ECO:0000256" key="1">
    <source>
        <dbReference type="SAM" id="SignalP"/>
    </source>
</evidence>
<organism evidence="2 3">
    <name type="scientific">Streptococcus constellatus</name>
    <dbReference type="NCBI Taxonomy" id="76860"/>
    <lineage>
        <taxon>Bacteria</taxon>
        <taxon>Bacillati</taxon>
        <taxon>Bacillota</taxon>
        <taxon>Bacilli</taxon>
        <taxon>Lactobacillales</taxon>
        <taxon>Streptococcaceae</taxon>
        <taxon>Streptococcus</taxon>
        <taxon>Streptococcus anginosus group</taxon>
    </lineage>
</organism>
<reference evidence="2 3" key="1">
    <citation type="submission" date="2014-12" db="EMBL/GenBank/DDBJ databases">
        <title>Partial genome sequence of Streptococcus constellatus KCOM 1650 (= ChDC B144).</title>
        <authorList>
            <person name="Kook J.-K."/>
            <person name="Park S.-N."/>
            <person name="Lim Y.K."/>
            <person name="Jo E."/>
        </authorList>
    </citation>
    <scope>NUCLEOTIDE SEQUENCE [LARGE SCALE GENOMIC DNA]</scope>
    <source>
        <strain evidence="2 3">KCOM 1650</strain>
    </source>
</reference>
<name>A0A0C1HUP3_STRCV</name>
<evidence type="ECO:0000313" key="2">
    <source>
        <dbReference type="EMBL" id="KIC77823.1"/>
    </source>
</evidence>
<dbReference type="OrthoDB" id="2243470at2"/>